<evidence type="ECO:0000313" key="6">
    <source>
        <dbReference type="Proteomes" id="UP001634394"/>
    </source>
</evidence>
<feature type="repeat" description="WD" evidence="3">
    <location>
        <begin position="477"/>
        <end position="508"/>
    </location>
</feature>
<dbReference type="InterPro" id="IPR020472">
    <property type="entry name" value="WD40_PAC1"/>
</dbReference>
<dbReference type="PROSITE" id="PS50294">
    <property type="entry name" value="WD_REPEATS_REGION"/>
    <property type="match status" value="4"/>
</dbReference>
<dbReference type="PROSITE" id="PS50082">
    <property type="entry name" value="WD_REPEATS_2"/>
    <property type="match status" value="5"/>
</dbReference>
<dbReference type="Pfam" id="PF08799">
    <property type="entry name" value="PRP4"/>
    <property type="match status" value="1"/>
</dbReference>
<dbReference type="CDD" id="cd00200">
    <property type="entry name" value="WD40"/>
    <property type="match status" value="1"/>
</dbReference>
<dbReference type="InterPro" id="IPR019775">
    <property type="entry name" value="WD40_repeat_CS"/>
</dbReference>
<dbReference type="InterPro" id="IPR015943">
    <property type="entry name" value="WD40/YVTN_repeat-like_dom_sf"/>
</dbReference>
<keyword evidence="6" id="KW-1185">Reference proteome</keyword>
<feature type="repeat" description="WD" evidence="3">
    <location>
        <begin position="392"/>
        <end position="433"/>
    </location>
</feature>
<dbReference type="SUPFAM" id="SSF50978">
    <property type="entry name" value="WD40 repeat-like"/>
    <property type="match status" value="1"/>
</dbReference>
<dbReference type="FunFam" id="2.130.10.10:FF:001300">
    <property type="entry name" value="U4/U6 small nuclear ribonucleoprotein Prp4"/>
    <property type="match status" value="1"/>
</dbReference>
<keyword evidence="2" id="KW-0677">Repeat</keyword>
<dbReference type="PRINTS" id="PR00320">
    <property type="entry name" value="GPROTEINBRPT"/>
</dbReference>
<feature type="repeat" description="WD" evidence="3">
    <location>
        <begin position="434"/>
        <end position="466"/>
    </location>
</feature>
<organism evidence="5 6">
    <name type="scientific">Sinanodonta woodiana</name>
    <name type="common">Chinese pond mussel</name>
    <name type="synonym">Anodonta woodiana</name>
    <dbReference type="NCBI Taxonomy" id="1069815"/>
    <lineage>
        <taxon>Eukaryota</taxon>
        <taxon>Metazoa</taxon>
        <taxon>Spiralia</taxon>
        <taxon>Lophotrochozoa</taxon>
        <taxon>Mollusca</taxon>
        <taxon>Bivalvia</taxon>
        <taxon>Autobranchia</taxon>
        <taxon>Heteroconchia</taxon>
        <taxon>Palaeoheterodonta</taxon>
        <taxon>Unionida</taxon>
        <taxon>Unionoidea</taxon>
        <taxon>Unionidae</taxon>
        <taxon>Unioninae</taxon>
        <taxon>Sinanodonta</taxon>
    </lineage>
</organism>
<dbReference type="EMBL" id="JBJQND010000007">
    <property type="protein sequence ID" value="KAL3872479.1"/>
    <property type="molecule type" value="Genomic_DNA"/>
</dbReference>
<dbReference type="PANTHER" id="PTHR19846:SF0">
    <property type="entry name" value="PRE-MRNA PROCESSING FACTOR 4"/>
    <property type="match status" value="1"/>
</dbReference>
<dbReference type="SUPFAM" id="SSF158230">
    <property type="entry name" value="PRP4-like"/>
    <property type="match status" value="1"/>
</dbReference>
<evidence type="ECO:0000256" key="2">
    <source>
        <dbReference type="ARBA" id="ARBA00022737"/>
    </source>
</evidence>
<dbReference type="Pfam" id="PF00400">
    <property type="entry name" value="WD40"/>
    <property type="match status" value="7"/>
</dbReference>
<dbReference type="Gene3D" id="4.10.280.110">
    <property type="entry name" value="Pre-mRNA processing factor 4 domain"/>
    <property type="match status" value="1"/>
</dbReference>
<gene>
    <name evidence="5" type="ORF">ACJMK2_040402</name>
</gene>
<dbReference type="PROSITE" id="PS00678">
    <property type="entry name" value="WD_REPEATS_1"/>
    <property type="match status" value="2"/>
</dbReference>
<feature type="domain" description="Pre-mRNA processing factor 4 (PRP4)-like" evidence="4">
    <location>
        <begin position="94"/>
        <end position="146"/>
    </location>
</feature>
<evidence type="ECO:0000259" key="4">
    <source>
        <dbReference type="SMART" id="SM00500"/>
    </source>
</evidence>
<sequence length="516" mass="58025">MDIEGSDDEGESVYVKKQKILHYGSLEEKERQRLASGISLSSVSNDVVKAGVEAGNINISSGDTMEMEEDKESQAEALAIFERRKRARQIQVSTDDTEVKSHIRLLGEPICLFGEGPAERRERLRQLLAMLGTDIIQPKKPEEPVEIKPKDEDNITWYHEGSENLKKARYWIAEYSIPRAKERIRKQKEQKHVLTVTRLQDMHKRLRSVSNEYSQIGDSRPLSYCEFSPNSKMLAVASWSGLCKLWSVPDCQLIRTLRGHNCNVGAIVFHPKATVSLDDNACCMASCGHDGAVKLWNLVSDEPIADIEGHAPYRVAHLNYHPSGRFLGTCCFDHSWRLWDLEAQEEILHQEGHSKPVYDISFQNDGALAVTGGLDGFGRLWDLRSGRCIMFLEGHLKAVLSITFAPDGYHVATGSEDNTAKIWDVRQRKCVYTIPAHTNLISKVHFQPEHGNYLITSSYDGTAKIWANSTWASLKTLAGHEGKVMNVDVSPDLKFIASVSFDRTFKLWASELKGGL</sequence>
<dbReference type="InterPro" id="IPR036285">
    <property type="entry name" value="PRP4-like_sf"/>
</dbReference>
<dbReference type="Gene3D" id="2.130.10.10">
    <property type="entry name" value="YVTN repeat-like/Quinoprotein amine dehydrogenase"/>
    <property type="match status" value="2"/>
</dbReference>
<feature type="repeat" description="WD" evidence="3">
    <location>
        <begin position="257"/>
        <end position="306"/>
    </location>
</feature>
<proteinExistence type="predicted"/>
<dbReference type="AlphaFoldDB" id="A0ABD3WEX9"/>
<dbReference type="InterPro" id="IPR014906">
    <property type="entry name" value="PRP4-like"/>
</dbReference>
<comment type="caution">
    <text evidence="5">The sequence shown here is derived from an EMBL/GenBank/DDBJ whole genome shotgun (WGS) entry which is preliminary data.</text>
</comment>
<reference evidence="5 6" key="1">
    <citation type="submission" date="2024-11" db="EMBL/GenBank/DDBJ databases">
        <title>Chromosome-level genome assembly of the freshwater bivalve Anodonta woodiana.</title>
        <authorList>
            <person name="Chen X."/>
        </authorList>
    </citation>
    <scope>NUCLEOTIDE SEQUENCE [LARGE SCALE GENOMIC DNA]</scope>
    <source>
        <strain evidence="5">MN2024</strain>
        <tissue evidence="5">Gills</tissue>
    </source>
</reference>
<evidence type="ECO:0000256" key="1">
    <source>
        <dbReference type="ARBA" id="ARBA00022574"/>
    </source>
</evidence>
<evidence type="ECO:0000256" key="3">
    <source>
        <dbReference type="PROSITE-ProRule" id="PRU00221"/>
    </source>
</evidence>
<keyword evidence="1 3" id="KW-0853">WD repeat</keyword>
<evidence type="ECO:0000313" key="5">
    <source>
        <dbReference type="EMBL" id="KAL3872479.1"/>
    </source>
</evidence>
<protein>
    <recommendedName>
        <fullName evidence="4">Pre-mRNA processing factor 4 (PRP4)-like domain-containing protein</fullName>
    </recommendedName>
</protein>
<dbReference type="SMART" id="SM00320">
    <property type="entry name" value="WD40"/>
    <property type="match status" value="7"/>
</dbReference>
<feature type="repeat" description="WD" evidence="3">
    <location>
        <begin position="350"/>
        <end position="391"/>
    </location>
</feature>
<accession>A0ABD3WEX9</accession>
<dbReference type="SMART" id="SM00500">
    <property type="entry name" value="SFM"/>
    <property type="match status" value="1"/>
</dbReference>
<name>A0ABD3WEX9_SINWO</name>
<dbReference type="InterPro" id="IPR036322">
    <property type="entry name" value="WD40_repeat_dom_sf"/>
</dbReference>
<dbReference type="FunFam" id="2.130.10.10:FF:000411">
    <property type="entry name" value="U4/U6 small nuclear ribonucleoprotein Prp4"/>
    <property type="match status" value="1"/>
</dbReference>
<dbReference type="PANTHER" id="PTHR19846">
    <property type="entry name" value="WD40 REPEAT PROTEIN"/>
    <property type="match status" value="1"/>
</dbReference>
<dbReference type="InterPro" id="IPR001680">
    <property type="entry name" value="WD40_rpt"/>
</dbReference>
<dbReference type="Proteomes" id="UP001634394">
    <property type="component" value="Unassembled WGS sequence"/>
</dbReference>